<feature type="compositionally biased region" description="Low complexity" evidence="1">
    <location>
        <begin position="46"/>
        <end position="58"/>
    </location>
</feature>
<dbReference type="Proteomes" id="UP000008070">
    <property type="component" value="Chromosome"/>
</dbReference>
<feature type="region of interest" description="Disordered" evidence="1">
    <location>
        <begin position="1"/>
        <end position="79"/>
    </location>
</feature>
<protein>
    <submittedName>
        <fullName evidence="2">Uncharacterized protein</fullName>
    </submittedName>
</protein>
<reference evidence="3" key="1">
    <citation type="journal article" date="2009" name="PLoS ONE">
        <title>Methylobacterium genome sequences: a reference blueprint to investigate microbial metabolism of C1 compounds from natural and industrial sources.</title>
        <authorList>
            <person name="Vuilleumier S."/>
            <person name="Chistoserdova L."/>
            <person name="Lee M.-C."/>
            <person name="Bringel F."/>
            <person name="Lajus A."/>
            <person name="Zhou Y."/>
            <person name="Gourion B."/>
            <person name="Barbe V."/>
            <person name="Chang J."/>
            <person name="Cruveiller S."/>
            <person name="Dossat C."/>
            <person name="Gillett W."/>
            <person name="Gruffaz C."/>
            <person name="Haugen E."/>
            <person name="Hourcade E."/>
            <person name="Levy R."/>
            <person name="Mangenot S."/>
            <person name="Muller E."/>
            <person name="Nadalig T."/>
            <person name="Pagni M."/>
            <person name="Penny C."/>
            <person name="Peyraud R."/>
            <person name="Robinson D.G."/>
            <person name="Roche D."/>
            <person name="Rouy Z."/>
            <person name="Saenampechek C."/>
            <person name="Salvignol G."/>
            <person name="Vallenet D."/>
            <person name="Wu Z."/>
            <person name="Marx C.J."/>
            <person name="Vorholt J.A."/>
            <person name="Olson M.V."/>
            <person name="Kaul R."/>
            <person name="Weissenbach J."/>
            <person name="Medigue C."/>
            <person name="Lidstrom M.E."/>
        </authorList>
    </citation>
    <scope>NUCLEOTIDE SEQUENCE [LARGE SCALE GENOMIC DNA]</scope>
    <source>
        <strain evidence="3">DSM 6343 / CIP 106787 / DM4</strain>
    </source>
</reference>
<dbReference type="KEGG" id="mdi:METDI3560"/>
<sequence>MPAPAGAPPPPPDPGLAATSLRGRRPRAPAPPPVERNPDPPTAVEAAPPKLKLPALLPDGVPAPRPDAREAPPKLKPPGLASAMVGLGDATVATDEVGPKGRPGAVKPEGNPAPPDVWATAGMATSPTPEARRPTHTVRIMVMVIPAFALALVRLCNQRRLGVTVAARCEPYGTTTAGPPHHGRRSGGRARDAKMTPTRSLGVGRGNLRGTEVLAFECWRLALVRSCHRQSERTGGNHVRIATP</sequence>
<dbReference type="EMBL" id="FP103042">
    <property type="protein sequence ID" value="CAX25202.1"/>
    <property type="molecule type" value="Genomic_DNA"/>
</dbReference>
<accession>C7C8R1</accession>
<feature type="region of interest" description="Disordered" evidence="1">
    <location>
        <begin position="93"/>
        <end position="113"/>
    </location>
</feature>
<evidence type="ECO:0000256" key="1">
    <source>
        <dbReference type="SAM" id="MobiDB-lite"/>
    </source>
</evidence>
<dbReference type="AlphaFoldDB" id="C7C8R1"/>
<feature type="compositionally biased region" description="Pro residues" evidence="1">
    <location>
        <begin position="1"/>
        <end position="14"/>
    </location>
</feature>
<name>C7C8R1_METED</name>
<feature type="compositionally biased region" description="Pro residues" evidence="1">
    <location>
        <begin position="28"/>
        <end position="41"/>
    </location>
</feature>
<feature type="region of interest" description="Disordered" evidence="1">
    <location>
        <begin position="174"/>
        <end position="204"/>
    </location>
</feature>
<gene>
    <name evidence="2" type="ORF">METD_I3560</name>
</gene>
<dbReference type="HOGENOM" id="CLU_1136994_0_0_5"/>
<evidence type="ECO:0000313" key="3">
    <source>
        <dbReference type="Proteomes" id="UP000008070"/>
    </source>
</evidence>
<organism evidence="2 3">
    <name type="scientific">Methylorubrum extorquens (strain DSM 6343 / CIP 106787 / DM4)</name>
    <name type="common">Methylobacterium extorquens</name>
    <dbReference type="NCBI Taxonomy" id="661410"/>
    <lineage>
        <taxon>Bacteria</taxon>
        <taxon>Pseudomonadati</taxon>
        <taxon>Pseudomonadota</taxon>
        <taxon>Alphaproteobacteria</taxon>
        <taxon>Hyphomicrobiales</taxon>
        <taxon>Methylobacteriaceae</taxon>
        <taxon>Methylorubrum</taxon>
    </lineage>
</organism>
<evidence type="ECO:0000313" key="2">
    <source>
        <dbReference type="EMBL" id="CAX25202.1"/>
    </source>
</evidence>
<proteinExistence type="predicted"/>